<sequence length="113" mass="13163">MKKKILVYDRQFGYYKLIKELKKEYDFSLSGTDIAHNGYEGMVFIMSDALEMPAFVQLFREDIPILLGIRGRGNNNGMLQNDNVVYLDLEDTKYGMVKKLDAFLDRIKTKKLL</sequence>
<reference evidence="1 2" key="1">
    <citation type="submission" date="2024-06" db="EMBL/GenBank/DDBJ databases">
        <authorList>
            <person name="Kaempfer P."/>
            <person name="Viver T."/>
        </authorList>
    </citation>
    <scope>NUCLEOTIDE SEQUENCE [LARGE SCALE GENOMIC DNA]</scope>
    <source>
        <strain evidence="1 2">ST-119</strain>
    </source>
</reference>
<proteinExistence type="predicted"/>
<organism evidence="1 2">
    <name type="scientific">Flavobacterium rhizosphaerae</name>
    <dbReference type="NCBI Taxonomy" id="3163298"/>
    <lineage>
        <taxon>Bacteria</taxon>
        <taxon>Pseudomonadati</taxon>
        <taxon>Bacteroidota</taxon>
        <taxon>Flavobacteriia</taxon>
        <taxon>Flavobacteriales</taxon>
        <taxon>Flavobacteriaceae</taxon>
        <taxon>Flavobacterium</taxon>
    </lineage>
</organism>
<gene>
    <name evidence="1" type="ORF">ABS766_12850</name>
</gene>
<dbReference type="Proteomes" id="UP001629156">
    <property type="component" value="Unassembled WGS sequence"/>
</dbReference>
<dbReference type="RefSeq" id="WP_408085588.1">
    <property type="nucleotide sequence ID" value="NZ_JBELPZ010000014.1"/>
</dbReference>
<evidence type="ECO:0000313" key="1">
    <source>
        <dbReference type="EMBL" id="MFL9845310.1"/>
    </source>
</evidence>
<comment type="caution">
    <text evidence="1">The sequence shown here is derived from an EMBL/GenBank/DDBJ whole genome shotgun (WGS) entry which is preliminary data.</text>
</comment>
<dbReference type="EMBL" id="JBELPZ010000014">
    <property type="protein sequence ID" value="MFL9845310.1"/>
    <property type="molecule type" value="Genomic_DNA"/>
</dbReference>
<accession>A0ABW8Z1F6</accession>
<name>A0ABW8Z1F6_9FLAO</name>
<keyword evidence="2" id="KW-1185">Reference proteome</keyword>
<evidence type="ECO:0000313" key="2">
    <source>
        <dbReference type="Proteomes" id="UP001629156"/>
    </source>
</evidence>
<evidence type="ECO:0008006" key="3">
    <source>
        <dbReference type="Google" id="ProtNLM"/>
    </source>
</evidence>
<protein>
    <recommendedName>
        <fullName evidence="3">Stage 0 sporulation protein A homolog</fullName>
    </recommendedName>
</protein>